<dbReference type="EMBL" id="WTVA01000003">
    <property type="protein sequence ID" value="MZR22488.1"/>
    <property type="molecule type" value="Genomic_DNA"/>
</dbReference>
<feature type="transmembrane region" description="Helical" evidence="1">
    <location>
        <begin position="84"/>
        <end position="104"/>
    </location>
</feature>
<dbReference type="GO" id="GO:0009389">
    <property type="term" value="F:dimethyl sulfoxide reductase activity"/>
    <property type="evidence" value="ECO:0007669"/>
    <property type="project" value="TreeGrafter"/>
</dbReference>
<feature type="transmembrane region" description="Helical" evidence="1">
    <location>
        <begin position="278"/>
        <end position="299"/>
    </location>
</feature>
<dbReference type="Proteomes" id="UP000445696">
    <property type="component" value="Unassembled WGS sequence"/>
</dbReference>
<dbReference type="PANTHER" id="PTHR38095">
    <property type="entry name" value="ANAEROBIC DIMETHYL SULFOXIDE REDUCTASE CHAIN YNFH"/>
    <property type="match status" value="1"/>
</dbReference>
<dbReference type="PANTHER" id="PTHR38095:SF1">
    <property type="entry name" value="ANAEROBIC DIMETHYL SULFOXIDE REDUCTASE CHAIN YNFH"/>
    <property type="match status" value="1"/>
</dbReference>
<proteinExistence type="predicted"/>
<accession>A0A845MET3</accession>
<feature type="transmembrane region" description="Helical" evidence="1">
    <location>
        <begin position="253"/>
        <end position="272"/>
    </location>
</feature>
<keyword evidence="1" id="KW-0812">Transmembrane</keyword>
<dbReference type="Pfam" id="PF04976">
    <property type="entry name" value="DmsC"/>
    <property type="match status" value="1"/>
</dbReference>
<dbReference type="GO" id="GO:0019645">
    <property type="term" value="P:anaerobic electron transport chain"/>
    <property type="evidence" value="ECO:0007669"/>
    <property type="project" value="InterPro"/>
</dbReference>
<protein>
    <submittedName>
        <fullName evidence="2">Dimethyl sulfoxide reductase anchor subunit</fullName>
    </submittedName>
</protein>
<dbReference type="GO" id="GO:0009390">
    <property type="term" value="C:dimethyl sulfoxide reductase complex"/>
    <property type="evidence" value="ECO:0007669"/>
    <property type="project" value="TreeGrafter"/>
</dbReference>
<dbReference type="RefSeq" id="WP_161338926.1">
    <property type="nucleotide sequence ID" value="NZ_JBHSDG010000005.1"/>
</dbReference>
<keyword evidence="1" id="KW-1133">Transmembrane helix</keyword>
<feature type="transmembrane region" description="Helical" evidence="1">
    <location>
        <begin position="7"/>
        <end position="25"/>
    </location>
</feature>
<keyword evidence="3" id="KW-1185">Reference proteome</keyword>
<keyword evidence="1" id="KW-0472">Membrane</keyword>
<feature type="transmembrane region" description="Helical" evidence="1">
    <location>
        <begin position="147"/>
        <end position="171"/>
    </location>
</feature>
<dbReference type="AlphaFoldDB" id="A0A845MET3"/>
<evidence type="ECO:0000313" key="3">
    <source>
        <dbReference type="Proteomes" id="UP000445696"/>
    </source>
</evidence>
<dbReference type="OrthoDB" id="5520897at2"/>
<feature type="transmembrane region" description="Helical" evidence="1">
    <location>
        <begin position="177"/>
        <end position="196"/>
    </location>
</feature>
<feature type="transmembrane region" description="Helical" evidence="1">
    <location>
        <begin position="110"/>
        <end position="135"/>
    </location>
</feature>
<name>A0A845MET3_9PROT</name>
<gene>
    <name evidence="2" type="ORF">GQF03_09095</name>
</gene>
<comment type="caution">
    <text evidence="2">The sequence shown here is derived from an EMBL/GenBank/DDBJ whole genome shotgun (WGS) entry which is preliminary data.</text>
</comment>
<dbReference type="GO" id="GO:0005886">
    <property type="term" value="C:plasma membrane"/>
    <property type="evidence" value="ECO:0007669"/>
    <property type="project" value="TreeGrafter"/>
</dbReference>
<dbReference type="InterPro" id="IPR007059">
    <property type="entry name" value="DmsC"/>
</dbReference>
<reference evidence="2 3" key="1">
    <citation type="journal article" date="2014" name="Int. J. Syst. Evol. Microbiol.">
        <title>Sneathiella chungangensis sp. nov., isolated from a marine sand, and emended description of the genus Sneathiella.</title>
        <authorList>
            <person name="Siamphan C."/>
            <person name="Kim H."/>
            <person name="Lee J.S."/>
            <person name="Kim W."/>
        </authorList>
    </citation>
    <scope>NUCLEOTIDE SEQUENCE [LARGE SCALE GENOMIC DNA]</scope>
    <source>
        <strain evidence="2 3">KCTC 32476</strain>
    </source>
</reference>
<sequence>MHPAKSVIFFTTASGAGYGLLFLLIAGDLLGLAPGGFWPAFTGYAVSYALITGGLLSSTFHLGHPERAWRALTQWRSSWLSREGVMAVLTFLPTGLYALHQLFFPERMPGITGVIGVIGAICCIVTVYCTAMIYASLKPVHAWSNRFVPAGYLLLSLMTGALVLNALFALFGPPSPVFLILALLSLIAALVWKISYWRFLDGTKSLSTPESATGLGEFGRVKLFEAPHTEANYLMKEMGFQIARKHAMKLRRITLTLAFVLPLLLTLLALFVGGSLAAAALILALLNAAIGIVTERWLFFAEARHTVGLYYGAAHA</sequence>
<evidence type="ECO:0000313" key="2">
    <source>
        <dbReference type="EMBL" id="MZR22488.1"/>
    </source>
</evidence>
<organism evidence="2 3">
    <name type="scientific">Sneathiella chungangensis</name>
    <dbReference type="NCBI Taxonomy" id="1418234"/>
    <lineage>
        <taxon>Bacteria</taxon>
        <taxon>Pseudomonadati</taxon>
        <taxon>Pseudomonadota</taxon>
        <taxon>Alphaproteobacteria</taxon>
        <taxon>Sneathiellales</taxon>
        <taxon>Sneathiellaceae</taxon>
        <taxon>Sneathiella</taxon>
    </lineage>
</organism>
<evidence type="ECO:0000256" key="1">
    <source>
        <dbReference type="SAM" id="Phobius"/>
    </source>
</evidence>
<feature type="transmembrane region" description="Helical" evidence="1">
    <location>
        <begin position="45"/>
        <end position="63"/>
    </location>
</feature>